<dbReference type="AlphaFoldDB" id="A0A512NDA4"/>
<accession>A0A512NDA4</accession>
<dbReference type="RefSeq" id="WP_170303219.1">
    <property type="nucleotide sequence ID" value="NZ_BKAJ01000072.1"/>
</dbReference>
<dbReference type="SUPFAM" id="SSF52833">
    <property type="entry name" value="Thioredoxin-like"/>
    <property type="match status" value="1"/>
</dbReference>
<evidence type="ECO:0000259" key="2">
    <source>
        <dbReference type="Pfam" id="PF07976"/>
    </source>
</evidence>
<protein>
    <recommendedName>
        <fullName evidence="2">Phenol hydroxylase-like C-terminal dimerisation domain-containing protein</fullName>
    </recommendedName>
</protein>
<gene>
    <name evidence="3" type="ORF">RSO01_40950</name>
</gene>
<reference evidence="3 4" key="1">
    <citation type="submission" date="2019-07" db="EMBL/GenBank/DDBJ databases">
        <title>Whole genome shotgun sequence of Reyranella soli NBRC 108950.</title>
        <authorList>
            <person name="Hosoyama A."/>
            <person name="Uohara A."/>
            <person name="Ohji S."/>
            <person name="Ichikawa N."/>
        </authorList>
    </citation>
    <scope>NUCLEOTIDE SEQUENCE [LARGE SCALE GENOMIC DNA]</scope>
    <source>
        <strain evidence="3 4">NBRC 108950</strain>
    </source>
</reference>
<evidence type="ECO:0000313" key="3">
    <source>
        <dbReference type="EMBL" id="GEP56929.1"/>
    </source>
</evidence>
<dbReference type="EMBL" id="BKAJ01000072">
    <property type="protein sequence ID" value="GEP56929.1"/>
    <property type="molecule type" value="Genomic_DNA"/>
</dbReference>
<organism evidence="3 4">
    <name type="scientific">Reyranella soli</name>
    <dbReference type="NCBI Taxonomy" id="1230389"/>
    <lineage>
        <taxon>Bacteria</taxon>
        <taxon>Pseudomonadati</taxon>
        <taxon>Pseudomonadota</taxon>
        <taxon>Alphaproteobacteria</taxon>
        <taxon>Hyphomicrobiales</taxon>
        <taxon>Reyranellaceae</taxon>
        <taxon>Reyranella</taxon>
    </lineage>
</organism>
<dbReference type="GO" id="GO:0016491">
    <property type="term" value="F:oxidoreductase activity"/>
    <property type="evidence" value="ECO:0007669"/>
    <property type="project" value="UniProtKB-KW"/>
</dbReference>
<dbReference type="InterPro" id="IPR012941">
    <property type="entry name" value="Phe_hydrox_C_dim_dom"/>
</dbReference>
<keyword evidence="4" id="KW-1185">Reference proteome</keyword>
<evidence type="ECO:0000313" key="4">
    <source>
        <dbReference type="Proteomes" id="UP000321058"/>
    </source>
</evidence>
<dbReference type="InterPro" id="IPR036249">
    <property type="entry name" value="Thioredoxin-like_sf"/>
</dbReference>
<sequence>MRAHPGRIATHLIVPHELPEDLAGKGEILLDPRGELHHRYGARSACLYVVRPDGYIGFRSQPPDADALRSYFTRIFL</sequence>
<proteinExistence type="predicted"/>
<feature type="domain" description="Phenol hydroxylase-like C-terminal dimerisation" evidence="2">
    <location>
        <begin position="33"/>
        <end position="76"/>
    </location>
</feature>
<dbReference type="Gene3D" id="3.40.30.20">
    <property type="match status" value="1"/>
</dbReference>
<comment type="caution">
    <text evidence="3">The sequence shown here is derived from an EMBL/GenBank/DDBJ whole genome shotgun (WGS) entry which is preliminary data.</text>
</comment>
<evidence type="ECO:0000256" key="1">
    <source>
        <dbReference type="ARBA" id="ARBA00023002"/>
    </source>
</evidence>
<dbReference type="Proteomes" id="UP000321058">
    <property type="component" value="Unassembled WGS sequence"/>
</dbReference>
<name>A0A512NDA4_9HYPH</name>
<dbReference type="InterPro" id="IPR038220">
    <property type="entry name" value="PHOX_C_sf"/>
</dbReference>
<dbReference type="Pfam" id="PF07976">
    <property type="entry name" value="Phe_hydrox_dim"/>
    <property type="match status" value="1"/>
</dbReference>
<keyword evidence="1" id="KW-0560">Oxidoreductase</keyword>